<proteinExistence type="predicted"/>
<accession>A0A8K0RHV0</accession>
<gene>
    <name evidence="1" type="ORF">BKA59DRAFT_461480</name>
</gene>
<evidence type="ECO:0000313" key="1">
    <source>
        <dbReference type="EMBL" id="KAH7231201.1"/>
    </source>
</evidence>
<dbReference type="OrthoDB" id="203237at2759"/>
<dbReference type="InterPro" id="IPR029063">
    <property type="entry name" value="SAM-dependent_MTases_sf"/>
</dbReference>
<reference evidence="1" key="1">
    <citation type="journal article" date="2021" name="Nat. Commun.">
        <title>Genetic determinants of endophytism in the Arabidopsis root mycobiome.</title>
        <authorList>
            <person name="Mesny F."/>
            <person name="Miyauchi S."/>
            <person name="Thiergart T."/>
            <person name="Pickel B."/>
            <person name="Atanasova L."/>
            <person name="Karlsson M."/>
            <person name="Huettel B."/>
            <person name="Barry K.W."/>
            <person name="Haridas S."/>
            <person name="Chen C."/>
            <person name="Bauer D."/>
            <person name="Andreopoulos W."/>
            <person name="Pangilinan J."/>
            <person name="LaButti K."/>
            <person name="Riley R."/>
            <person name="Lipzen A."/>
            <person name="Clum A."/>
            <person name="Drula E."/>
            <person name="Henrissat B."/>
            <person name="Kohler A."/>
            <person name="Grigoriev I.V."/>
            <person name="Martin F.M."/>
            <person name="Hacquard S."/>
        </authorList>
    </citation>
    <scope>NUCLEOTIDE SEQUENCE</scope>
    <source>
        <strain evidence="1">MPI-SDFR-AT-0068</strain>
    </source>
</reference>
<protein>
    <submittedName>
        <fullName evidence="1">Uncharacterized protein</fullName>
    </submittedName>
</protein>
<dbReference type="Proteomes" id="UP000813427">
    <property type="component" value="Unassembled WGS sequence"/>
</dbReference>
<dbReference type="AlphaFoldDB" id="A0A8K0RHV0"/>
<evidence type="ECO:0000313" key="2">
    <source>
        <dbReference type="Proteomes" id="UP000813427"/>
    </source>
</evidence>
<comment type="caution">
    <text evidence="1">The sequence shown here is derived from an EMBL/GenBank/DDBJ whole genome shotgun (WGS) entry which is preliminary data.</text>
</comment>
<name>A0A8K0RHV0_9HYPO</name>
<dbReference type="SUPFAM" id="SSF53335">
    <property type="entry name" value="S-adenosyl-L-methionine-dependent methyltransferases"/>
    <property type="match status" value="1"/>
</dbReference>
<organism evidence="1 2">
    <name type="scientific">Fusarium tricinctum</name>
    <dbReference type="NCBI Taxonomy" id="61284"/>
    <lineage>
        <taxon>Eukaryota</taxon>
        <taxon>Fungi</taxon>
        <taxon>Dikarya</taxon>
        <taxon>Ascomycota</taxon>
        <taxon>Pezizomycotina</taxon>
        <taxon>Sordariomycetes</taxon>
        <taxon>Hypocreomycetidae</taxon>
        <taxon>Hypocreales</taxon>
        <taxon>Nectriaceae</taxon>
        <taxon>Fusarium</taxon>
        <taxon>Fusarium tricinctum species complex</taxon>
    </lineage>
</organism>
<dbReference type="EMBL" id="JAGPXF010000009">
    <property type="protein sequence ID" value="KAH7231201.1"/>
    <property type="molecule type" value="Genomic_DNA"/>
</dbReference>
<keyword evidence="2" id="KW-1185">Reference proteome</keyword>
<sequence>MRVHKDTPPVFQLLIPHCMILQIKLAVCGNGVLVKCHNAPLEANLRKDTTPPGLGAIDGKTEMSSSTLDKGEVTLTGAQETLLITLFARAKDAESPNPMLNDQYSAQLVSHVRDQGYNFSRTTLDRSDSGFFTSLVATRARLLDICCE</sequence>